<comment type="function">
    <text evidence="2">Histone demethylase that specifically demethylates 'Lys-36' of histone H3, thereby playing a central role in histone code.</text>
</comment>
<dbReference type="GO" id="GO:0140680">
    <property type="term" value="F:histone H3K36me/H3K36me2 demethylase activity"/>
    <property type="evidence" value="ECO:0007669"/>
    <property type="project" value="UniProtKB-EC"/>
</dbReference>
<comment type="caution">
    <text evidence="23">The sequence shown here is derived from an EMBL/GenBank/DDBJ whole genome shotgun (WGS) entry which is preliminary data.</text>
</comment>
<keyword evidence="15" id="KW-0804">Transcription</keyword>
<dbReference type="InterPro" id="IPR003347">
    <property type="entry name" value="JmjC_dom"/>
</dbReference>
<dbReference type="PROSITE" id="PS01359">
    <property type="entry name" value="ZF_PHD_1"/>
    <property type="match status" value="1"/>
</dbReference>
<dbReference type="SUPFAM" id="SSF51197">
    <property type="entry name" value="Clavaminate synthase-like"/>
    <property type="match status" value="1"/>
</dbReference>
<keyword evidence="24" id="KW-1185">Reference proteome</keyword>
<feature type="compositionally biased region" description="Basic and acidic residues" evidence="20">
    <location>
        <begin position="569"/>
        <end position="580"/>
    </location>
</feature>
<keyword evidence="14" id="KW-0805">Transcription regulation</keyword>
<evidence type="ECO:0000256" key="7">
    <source>
        <dbReference type="ARBA" id="ARBA00022723"/>
    </source>
</evidence>
<evidence type="ECO:0000256" key="4">
    <source>
        <dbReference type="ARBA" id="ARBA00008037"/>
    </source>
</evidence>
<evidence type="ECO:0000256" key="20">
    <source>
        <dbReference type="SAM" id="MobiDB-lite"/>
    </source>
</evidence>
<evidence type="ECO:0000256" key="12">
    <source>
        <dbReference type="ARBA" id="ARBA00023002"/>
    </source>
</evidence>
<dbReference type="EMBL" id="JASJQH010007696">
    <property type="protein sequence ID" value="KAK9702775.1"/>
    <property type="molecule type" value="Genomic_DNA"/>
</dbReference>
<dbReference type="SUPFAM" id="SSF57903">
    <property type="entry name" value="FYVE/PHD zinc finger"/>
    <property type="match status" value="1"/>
</dbReference>
<feature type="compositionally biased region" description="Basic and acidic residues" evidence="20">
    <location>
        <begin position="631"/>
        <end position="646"/>
    </location>
</feature>
<dbReference type="PROSITE" id="PS51184">
    <property type="entry name" value="JMJC"/>
    <property type="match status" value="1"/>
</dbReference>
<evidence type="ECO:0000256" key="10">
    <source>
        <dbReference type="ARBA" id="ARBA00022853"/>
    </source>
</evidence>
<gene>
    <name evidence="23" type="primary">JHD1</name>
    <name evidence="23" type="ORF">K7432_011073</name>
</gene>
<dbReference type="Pfam" id="PF02373">
    <property type="entry name" value="JmjC"/>
    <property type="match status" value="1"/>
</dbReference>
<dbReference type="InterPro" id="IPR050690">
    <property type="entry name" value="JHDM1_Histone_Demethylase"/>
</dbReference>
<comment type="similarity">
    <text evidence="4">Belongs to the JHDM1 histone demethylase family.</text>
</comment>
<reference evidence="23 24" key="1">
    <citation type="submission" date="2023-04" db="EMBL/GenBank/DDBJ databases">
        <title>Genome of Basidiobolus ranarum AG-B5.</title>
        <authorList>
            <person name="Stajich J.E."/>
            <person name="Carter-House D."/>
            <person name="Gryganskyi A."/>
        </authorList>
    </citation>
    <scope>NUCLEOTIDE SEQUENCE [LARGE SCALE GENOMIC DNA]</scope>
    <source>
        <strain evidence="23 24">AG-B5</strain>
    </source>
</reference>
<name>A0ABR2VUH4_9FUNG</name>
<keyword evidence="7" id="KW-0479">Metal-binding</keyword>
<evidence type="ECO:0000256" key="5">
    <source>
        <dbReference type="ARBA" id="ARBA00013246"/>
    </source>
</evidence>
<dbReference type="Proteomes" id="UP001479436">
    <property type="component" value="Unassembled WGS sequence"/>
</dbReference>
<evidence type="ECO:0000313" key="23">
    <source>
        <dbReference type="EMBL" id="KAK9702775.1"/>
    </source>
</evidence>
<feature type="domain" description="PHD-type" evidence="21">
    <location>
        <begin position="17"/>
        <end position="76"/>
    </location>
</feature>
<keyword evidence="13" id="KW-0408">Iron</keyword>
<dbReference type="Gene3D" id="2.60.120.650">
    <property type="entry name" value="Cupin"/>
    <property type="match status" value="1"/>
</dbReference>
<feature type="compositionally biased region" description="Low complexity" evidence="20">
    <location>
        <begin position="586"/>
        <end position="607"/>
    </location>
</feature>
<accession>A0ABR2VUH4</accession>
<feature type="region of interest" description="Disordered" evidence="20">
    <location>
        <begin position="475"/>
        <end position="692"/>
    </location>
</feature>
<evidence type="ECO:0000256" key="19">
    <source>
        <dbReference type="PROSITE-ProRule" id="PRU00146"/>
    </source>
</evidence>
<dbReference type="PROSITE" id="PS50016">
    <property type="entry name" value="ZF_PHD_2"/>
    <property type="match status" value="1"/>
</dbReference>
<feature type="compositionally biased region" description="Basic and acidic residues" evidence="20">
    <location>
        <begin position="533"/>
        <end position="552"/>
    </location>
</feature>
<dbReference type="InterPro" id="IPR041070">
    <property type="entry name" value="JHD"/>
</dbReference>
<evidence type="ECO:0000256" key="17">
    <source>
        <dbReference type="ARBA" id="ARBA00031083"/>
    </source>
</evidence>
<evidence type="ECO:0000256" key="11">
    <source>
        <dbReference type="ARBA" id="ARBA00022964"/>
    </source>
</evidence>
<dbReference type="Pfam" id="PF17811">
    <property type="entry name" value="JHD"/>
    <property type="match status" value="1"/>
</dbReference>
<dbReference type="InterPro" id="IPR019787">
    <property type="entry name" value="Znf_PHD-finger"/>
</dbReference>
<evidence type="ECO:0000256" key="14">
    <source>
        <dbReference type="ARBA" id="ARBA00023015"/>
    </source>
</evidence>
<feature type="compositionally biased region" description="Basic and acidic residues" evidence="20">
    <location>
        <begin position="502"/>
        <end position="517"/>
    </location>
</feature>
<sequence>MAQQWPTDVEIPPQLNVETCPLCPPENHTSISWTGRIETWLQCDVCEVWYHAACLKLKEEECERFDQYHCPNCVPSHGSSTYKKQKRKSSREHSNVNYAALDNGLPSNQNIYVKSLKNKKFAAENFQRVDGSILTLDWVRINGLDEPIIIEDKEGLDMTMPRPSITVSDITHIIGGTREVSVMDVATQSNIPAWTMQQWSDYFNRPEKERILNVISLEISDTDLALQIKRPRIVRELDWTDHVWPSELKKRNEYPKVQLYCLMSVKDSFTDFHIDFGGSSVFYHILSGEKIFYFIEPSQSNLRKYEKWSSSVDQATTFLGDQVKKCHKVHLYPGNTMIIPTGWIHAVHTPEDSIVVGGNFLHGINIDLQLAVYGIEKRTKVATKFRFPYFEDMCWYSGKYYYDLLRGKESIISLRELDGLKKLAEFLESQVRKLDTNLSDDEKVQIEAHIPSSIKDPLNLAISLGRKVISRQYGDISSESESSSEEPDSNQPPLKLRIVLNETKKPVSEKRHSHESDSSTSSISLSSVSPRESNIEKNHQHSPKNADTDKARLILKLKSPQKPHKYKHRLESNGHRKEAFSESDSDSGSQSSDSSSSSGSHSSSGSSPRIPSHRPDSTKTMKHSPSGNSSEDSHQGKSNKQPRERTQYSYKSPRHELPNGNGNRLPEPEEQDSEQYSSDEQLFSYSRERKGSSLERLSKLINTNTLKRHK</sequence>
<dbReference type="PANTHER" id="PTHR23123">
    <property type="entry name" value="PHD/F-BOX CONTAINING PROTEIN"/>
    <property type="match status" value="1"/>
</dbReference>
<keyword evidence="12 23" id="KW-0560">Oxidoreductase</keyword>
<feature type="compositionally biased region" description="Basic residues" evidence="20">
    <location>
        <begin position="553"/>
        <end position="568"/>
    </location>
</feature>
<comment type="catalytic activity">
    <reaction evidence="18">
        <text>N(6),N(6)-dimethyl-L-lysyl(36)-[histone H3] + 2 2-oxoglutarate + 2 O2 = L-lysyl(36)-[histone H3] + 2 formaldehyde + 2 succinate + 2 CO2</text>
        <dbReference type="Rhea" id="RHEA:42032"/>
        <dbReference type="Rhea" id="RHEA-COMP:9785"/>
        <dbReference type="Rhea" id="RHEA-COMP:9787"/>
        <dbReference type="ChEBI" id="CHEBI:15379"/>
        <dbReference type="ChEBI" id="CHEBI:16526"/>
        <dbReference type="ChEBI" id="CHEBI:16810"/>
        <dbReference type="ChEBI" id="CHEBI:16842"/>
        <dbReference type="ChEBI" id="CHEBI:29969"/>
        <dbReference type="ChEBI" id="CHEBI:30031"/>
        <dbReference type="ChEBI" id="CHEBI:61976"/>
        <dbReference type="EC" id="1.14.11.27"/>
    </reaction>
</comment>
<comment type="cofactor">
    <cofactor evidence="1">
        <name>Fe(2+)</name>
        <dbReference type="ChEBI" id="CHEBI:29033"/>
    </cofactor>
</comment>
<evidence type="ECO:0000313" key="24">
    <source>
        <dbReference type="Proteomes" id="UP001479436"/>
    </source>
</evidence>
<dbReference type="InterPro" id="IPR011011">
    <property type="entry name" value="Znf_FYVE_PHD"/>
</dbReference>
<evidence type="ECO:0000256" key="3">
    <source>
        <dbReference type="ARBA" id="ARBA00004123"/>
    </source>
</evidence>
<comment type="subcellular location">
    <subcellularLocation>
        <location evidence="3">Nucleus</location>
    </subcellularLocation>
</comment>
<dbReference type="InterPro" id="IPR019786">
    <property type="entry name" value="Zinc_finger_PHD-type_CS"/>
</dbReference>
<evidence type="ECO:0000256" key="15">
    <source>
        <dbReference type="ARBA" id="ARBA00023163"/>
    </source>
</evidence>
<dbReference type="SMART" id="SM00558">
    <property type="entry name" value="JmjC"/>
    <property type="match status" value="1"/>
</dbReference>
<keyword evidence="9" id="KW-0862">Zinc</keyword>
<evidence type="ECO:0000256" key="6">
    <source>
        <dbReference type="ARBA" id="ARBA00015153"/>
    </source>
</evidence>
<keyword evidence="10" id="KW-0156">Chromatin regulator</keyword>
<keyword evidence="8 19" id="KW-0863">Zinc-finger</keyword>
<evidence type="ECO:0000256" key="13">
    <source>
        <dbReference type="ARBA" id="ARBA00023004"/>
    </source>
</evidence>
<evidence type="ECO:0000256" key="2">
    <source>
        <dbReference type="ARBA" id="ARBA00003909"/>
    </source>
</evidence>
<keyword evidence="11" id="KW-0223">Dioxygenase</keyword>
<evidence type="ECO:0000256" key="8">
    <source>
        <dbReference type="ARBA" id="ARBA00022771"/>
    </source>
</evidence>
<dbReference type="EC" id="1.14.11.27" evidence="5"/>
<dbReference type="InterPro" id="IPR001965">
    <property type="entry name" value="Znf_PHD"/>
</dbReference>
<evidence type="ECO:0000256" key="1">
    <source>
        <dbReference type="ARBA" id="ARBA00001954"/>
    </source>
</evidence>
<evidence type="ECO:0000256" key="18">
    <source>
        <dbReference type="ARBA" id="ARBA00047915"/>
    </source>
</evidence>
<evidence type="ECO:0000256" key="9">
    <source>
        <dbReference type="ARBA" id="ARBA00022833"/>
    </source>
</evidence>
<dbReference type="SMART" id="SM00249">
    <property type="entry name" value="PHD"/>
    <property type="match status" value="1"/>
</dbReference>
<evidence type="ECO:0000256" key="16">
    <source>
        <dbReference type="ARBA" id="ARBA00023242"/>
    </source>
</evidence>
<feature type="domain" description="JmjC" evidence="22">
    <location>
        <begin position="194"/>
        <end position="377"/>
    </location>
</feature>
<dbReference type="CDD" id="cd15517">
    <property type="entry name" value="PHD_TCF19_like"/>
    <property type="match status" value="1"/>
</dbReference>
<proteinExistence type="inferred from homology"/>
<keyword evidence="16" id="KW-0539">Nucleus</keyword>
<protein>
    <recommendedName>
        <fullName evidence="6">JmjC domain-containing histone demethylation protein 1</fullName>
        <ecNumber evidence="5">1.14.11.27</ecNumber>
    </recommendedName>
    <alternativeName>
        <fullName evidence="17">[Histone-H3]-lysine-36 demethylase 1</fullName>
    </alternativeName>
</protein>
<organism evidence="23 24">
    <name type="scientific">Basidiobolus ranarum</name>
    <dbReference type="NCBI Taxonomy" id="34480"/>
    <lineage>
        <taxon>Eukaryota</taxon>
        <taxon>Fungi</taxon>
        <taxon>Fungi incertae sedis</taxon>
        <taxon>Zoopagomycota</taxon>
        <taxon>Entomophthoromycotina</taxon>
        <taxon>Basidiobolomycetes</taxon>
        <taxon>Basidiobolales</taxon>
        <taxon>Basidiobolaceae</taxon>
        <taxon>Basidiobolus</taxon>
    </lineage>
</organism>
<evidence type="ECO:0000259" key="22">
    <source>
        <dbReference type="PROSITE" id="PS51184"/>
    </source>
</evidence>
<evidence type="ECO:0000259" key="21">
    <source>
        <dbReference type="PROSITE" id="PS50016"/>
    </source>
</evidence>
<feature type="compositionally biased region" description="Low complexity" evidence="20">
    <location>
        <begin position="518"/>
        <end position="532"/>
    </location>
</feature>